<gene>
    <name evidence="2" type="ORF">ENM42_02400</name>
</gene>
<evidence type="ECO:0000313" key="2">
    <source>
        <dbReference type="EMBL" id="HHR40660.1"/>
    </source>
</evidence>
<feature type="transmembrane region" description="Helical" evidence="1">
    <location>
        <begin position="204"/>
        <end position="228"/>
    </location>
</feature>
<dbReference type="AlphaFoldDB" id="A0A7C5Y8B6"/>
<name>A0A7C5Y8B6_CALS0</name>
<accession>A0A7C5Y8B6</accession>
<evidence type="ECO:0000256" key="1">
    <source>
        <dbReference type="SAM" id="Phobius"/>
    </source>
</evidence>
<sequence>MFPTRSGGPAFKTGINRRKPGGIVMSEAFVKAFKHVKEQISKNVPDAVIQEKMPEFRDGSFVVNKYIPYSPPLLGMAFKNPVFQITAENLAKVEKIAKRRGLIIKTEGNTIDLIDKTGTRKAVLRPDLYAASNPELFEVIGKVLYGLGFDTQSQLELEDGFSSALARLLADKMLVTKAIVAIFLLFVPALWIAVSLFLTESLFYPRWILFLAGALAMALTVYIVRLYFRENFPELFEKIETSQLIRREESKQT</sequence>
<feature type="transmembrane region" description="Helical" evidence="1">
    <location>
        <begin position="174"/>
        <end position="198"/>
    </location>
</feature>
<organism evidence="2">
    <name type="scientific">Caldiarchaeum subterraneum</name>
    <dbReference type="NCBI Taxonomy" id="311458"/>
    <lineage>
        <taxon>Archaea</taxon>
        <taxon>Nitrososphaerota</taxon>
        <taxon>Candidatus Caldarchaeales</taxon>
        <taxon>Candidatus Caldarchaeaceae</taxon>
        <taxon>Candidatus Caldarchaeum</taxon>
    </lineage>
</organism>
<protein>
    <submittedName>
        <fullName evidence="2">Uncharacterized protein</fullName>
    </submittedName>
</protein>
<keyword evidence="1" id="KW-0472">Membrane</keyword>
<proteinExistence type="predicted"/>
<keyword evidence="1" id="KW-0812">Transmembrane</keyword>
<reference evidence="2" key="1">
    <citation type="journal article" date="2020" name="mSystems">
        <title>Genome- and Community-Level Interaction Insights into Carbon Utilization and Element Cycling Functions of Hydrothermarchaeota in Hydrothermal Sediment.</title>
        <authorList>
            <person name="Zhou Z."/>
            <person name="Liu Y."/>
            <person name="Xu W."/>
            <person name="Pan J."/>
            <person name="Luo Z.H."/>
            <person name="Li M."/>
        </authorList>
    </citation>
    <scope>NUCLEOTIDE SEQUENCE [LARGE SCALE GENOMIC DNA]</scope>
    <source>
        <strain evidence="2">SpSt-1084</strain>
    </source>
</reference>
<keyword evidence="1" id="KW-1133">Transmembrane helix</keyword>
<dbReference type="EMBL" id="DRXS01000131">
    <property type="protein sequence ID" value="HHR40660.1"/>
    <property type="molecule type" value="Genomic_DNA"/>
</dbReference>
<comment type="caution">
    <text evidence="2">The sequence shown here is derived from an EMBL/GenBank/DDBJ whole genome shotgun (WGS) entry which is preliminary data.</text>
</comment>